<feature type="compositionally biased region" description="Polar residues" evidence="1">
    <location>
        <begin position="1249"/>
        <end position="1263"/>
    </location>
</feature>
<evidence type="ECO:0008006" key="4">
    <source>
        <dbReference type="Google" id="ProtNLM"/>
    </source>
</evidence>
<sequence>MSPPPPLPAHHTFAPNLPHSTPLHPNPHKENIPPPLTPSTQGQRVEFAPTPYYAPSPSLSHSHRFPLKGILKPPRMCNAMDTDALDPPSSSPPEEAPSAPIADPHYLQAPLNTLLRSLASTGAGADADQPTTHDLTEAHAVLLARLKHARHLLPPALEPLHSSRAPFLAALSRDVARALSSPYVPCSSSDDLPSPSPAPGGKRGVSEEEIVRARDEIALCHGAIKLCAVVLLQPGVHGLFSEKDLETLFAGLLALPAATQLPTPNPKRTNHYALWALGNARVPYAVLLPHRTKLARVLERGIRGELGARGGAIGGSGEVVRGQAFDTLTSFLTHYPELLPPLTPLLPIVLNALLPTSSLRPKATNTLLAYSLALKKHRALLSSQGKNDLKEREAVEKLVLAWLKTRRAPSGPGGSGSSGEEKPIDSLERSLRTSLLSPTEQHLVLPLIASLLHLAGPQVLAWSGLKAVMGVLQAGLKQPALLGEWARGWGVLVWGVREGEGRGLWPAPENNTNTTSATPAAAAAAGTQPSRERIEKMVRQAISALVKAGGAAQAGEVWRALVWAGVERGGRRWSTVEGVVRAEGVGGLLDVLRGAGGLLLEEEDDDDDEDDEAASPSKKEEEQNRSLECLLDESLFTPSLSSKSQAQGIKPAPLAALVPKWWKGLTPEDWRKSAGALEGLWFAGLAATSTTASAVNATSASATAATGDTASDPAELTPLDAADELLRLLCRVPETRRRLFDRLLASTPQDLGTRGEQEWAQRARRFLTIVVGSTKAPALRAIFGPGGSSKPGQELARTLVQALMGPKVDSWKAPVIADVLGMDGFLWNQGGLEDLASWVRHSLIAPDGEEWKPLARPVLALWLPRLERGLGLDSGGVMDVLSISRAFPEQWRAALTAVGDKALEYVALGLADLPALLACEREDTLRGAALDVLGACIRGAYDDPEKRDGAEEVLAALLGSVQRLAASRDKEGALEIVRQIESSVGEWLRDEKEVLSEESYTTNSTGIYIACLSLLTPLETVDQETLDALAPFLSCAFYRMPVPGLGPQAFRRFWTSTFHGHEFEWPQELKPALRWFAKQDRTFAPGLGLEPTQTQTSAGASVPVSVLSDSEPERAMHRLVLTMELSASEANSMLLASRGTVRHVSFEHTQESYDAGESVSSIHPDMTRMGTAAEGTSLQMANSTILLDDLSDPTPSNIPSGPLRETQEASQSDDEDVPQVSDEIVSTAVIMQAFNAPRTKFEELETSDESITTPTQSVISPTTSILNSTPSILLEPANADATTAADDTSAGDISVVPETQFPRTTSRTGREGNSPSAGLLSTTSDEKNPIPSSPTFLEEDDEADAAVIEFSLSQELGELDDDDVFVPPPASALGKRKRTRSGSISSTRKKRKTPSTPSRDGDEEEEVQNRLAMTSSAVSTPSKISSAETSIQEVEDTFTRDEASKTSVSQPTPSSSRETPTSPSLSQPSTSGVEQPKKRKRLFVESVEILTPPKRRRITTSDGKSKSVEVQKRVRYAGDDELTTGVSLYTSTPAALSKNQSQSSIEGESQTSPGTIAAAGSQFWRGVRYAFSRVAGQKGPEESQESASMSQIVDETSEAAAALSSSVSEQRVKTLRQLLKEFKEDVKNVDIGVVGDVQSGLIDALSDASKRMKAEGRKRRSDKH</sequence>
<feature type="compositionally biased region" description="Low complexity" evidence="1">
    <location>
        <begin position="1449"/>
        <end position="1471"/>
    </location>
</feature>
<feature type="region of interest" description="Disordered" evidence="1">
    <location>
        <begin position="1358"/>
        <end position="1555"/>
    </location>
</feature>
<feature type="compositionally biased region" description="Polar residues" evidence="1">
    <location>
        <begin position="1301"/>
        <end position="1323"/>
    </location>
</feature>
<feature type="region of interest" description="Disordered" evidence="1">
    <location>
        <begin position="600"/>
        <end position="625"/>
    </location>
</feature>
<feature type="region of interest" description="Disordered" evidence="1">
    <location>
        <begin position="1243"/>
        <end position="1263"/>
    </location>
</feature>
<feature type="compositionally biased region" description="Acidic residues" evidence="1">
    <location>
        <begin position="600"/>
        <end position="613"/>
    </location>
</feature>
<feature type="compositionally biased region" description="Low complexity" evidence="1">
    <location>
        <begin position="506"/>
        <end position="525"/>
    </location>
</feature>
<feature type="compositionally biased region" description="Polar residues" evidence="1">
    <location>
        <begin position="1585"/>
        <end position="1594"/>
    </location>
</feature>
<feature type="region of interest" description="Disordered" evidence="1">
    <location>
        <begin position="504"/>
        <end position="529"/>
    </location>
</feature>
<reference evidence="2 3" key="1">
    <citation type="journal article" date="2016" name="Mol. Biol. Evol.">
        <title>Comparative Genomics of Early-Diverging Mushroom-Forming Fungi Provides Insights into the Origins of Lignocellulose Decay Capabilities.</title>
        <authorList>
            <person name="Nagy L.G."/>
            <person name="Riley R."/>
            <person name="Tritt A."/>
            <person name="Adam C."/>
            <person name="Daum C."/>
            <person name="Floudas D."/>
            <person name="Sun H."/>
            <person name="Yadav J.S."/>
            <person name="Pangilinan J."/>
            <person name="Larsson K.H."/>
            <person name="Matsuura K."/>
            <person name="Barry K."/>
            <person name="Labutti K."/>
            <person name="Kuo R."/>
            <person name="Ohm R.A."/>
            <person name="Bhattacharya S.S."/>
            <person name="Shirouzu T."/>
            <person name="Yoshinaga Y."/>
            <person name="Martin F.M."/>
            <person name="Grigoriev I.V."/>
            <person name="Hibbett D.S."/>
        </authorList>
    </citation>
    <scope>NUCLEOTIDE SEQUENCE [LARGE SCALE GENOMIC DNA]</scope>
    <source>
        <strain evidence="2 3">TUFC12733</strain>
    </source>
</reference>
<name>A0A167MY38_CALVF</name>
<feature type="region of interest" description="Disordered" evidence="1">
    <location>
        <begin position="1575"/>
        <end position="1609"/>
    </location>
</feature>
<evidence type="ECO:0000313" key="2">
    <source>
        <dbReference type="EMBL" id="KZO97164.1"/>
    </source>
</evidence>
<feature type="compositionally biased region" description="Basic and acidic residues" evidence="1">
    <location>
        <begin position="1503"/>
        <end position="1518"/>
    </location>
</feature>
<keyword evidence="3" id="KW-1185">Reference proteome</keyword>
<dbReference type="OrthoDB" id="2591260at2759"/>
<evidence type="ECO:0000313" key="3">
    <source>
        <dbReference type="Proteomes" id="UP000076738"/>
    </source>
</evidence>
<dbReference type="Proteomes" id="UP000076738">
    <property type="component" value="Unassembled WGS sequence"/>
</dbReference>
<evidence type="ECO:0000256" key="1">
    <source>
        <dbReference type="SAM" id="MobiDB-lite"/>
    </source>
</evidence>
<organism evidence="2 3">
    <name type="scientific">Calocera viscosa (strain TUFC12733)</name>
    <dbReference type="NCBI Taxonomy" id="1330018"/>
    <lineage>
        <taxon>Eukaryota</taxon>
        <taxon>Fungi</taxon>
        <taxon>Dikarya</taxon>
        <taxon>Basidiomycota</taxon>
        <taxon>Agaricomycotina</taxon>
        <taxon>Dacrymycetes</taxon>
        <taxon>Dacrymycetales</taxon>
        <taxon>Dacrymycetaceae</taxon>
        <taxon>Calocera</taxon>
    </lineage>
</organism>
<proteinExistence type="predicted"/>
<dbReference type="EMBL" id="KV417281">
    <property type="protein sequence ID" value="KZO97164.1"/>
    <property type="molecule type" value="Genomic_DNA"/>
</dbReference>
<feature type="region of interest" description="Disordered" evidence="1">
    <location>
        <begin position="1282"/>
        <end position="1338"/>
    </location>
</feature>
<gene>
    <name evidence="2" type="ORF">CALVIDRAFT_597874</name>
</gene>
<feature type="compositionally biased region" description="Polar residues" evidence="1">
    <location>
        <begin position="1411"/>
        <end position="1432"/>
    </location>
</feature>
<feature type="compositionally biased region" description="Polar residues" evidence="1">
    <location>
        <begin position="1524"/>
        <end position="1554"/>
    </location>
</feature>
<protein>
    <recommendedName>
        <fullName evidence="4">Telomere-associated protein Rif1 N-terminal domain-containing protein</fullName>
    </recommendedName>
</protein>
<feature type="compositionally biased region" description="Low complexity" evidence="1">
    <location>
        <begin position="1598"/>
        <end position="1609"/>
    </location>
</feature>
<feature type="region of interest" description="Disordered" evidence="1">
    <location>
        <begin position="185"/>
        <end position="207"/>
    </location>
</feature>
<accession>A0A167MY38</accession>
<feature type="region of interest" description="Disordered" evidence="1">
    <location>
        <begin position="1"/>
        <end position="103"/>
    </location>
</feature>
<feature type="region of interest" description="Disordered" evidence="1">
    <location>
        <begin position="1187"/>
        <end position="1220"/>
    </location>
</feature>
<feature type="region of interest" description="Disordered" evidence="1">
    <location>
        <begin position="1645"/>
        <end position="1664"/>
    </location>
</feature>
<dbReference type="STRING" id="1330018.A0A167MY38"/>